<evidence type="ECO:0000256" key="2">
    <source>
        <dbReference type="ARBA" id="ARBA00023315"/>
    </source>
</evidence>
<dbReference type="Pfam" id="PF06021">
    <property type="entry name" value="Gly_acyl_tr_N"/>
    <property type="match status" value="2"/>
</dbReference>
<keyword evidence="2 3" id="KW-0012">Acyltransferase</keyword>
<dbReference type="GO" id="GO:0047961">
    <property type="term" value="F:glycine N-acyltransferase activity"/>
    <property type="evidence" value="ECO:0007669"/>
    <property type="project" value="InterPro"/>
</dbReference>
<keyword evidence="6" id="KW-1185">Reference proteome</keyword>
<evidence type="ECO:0000256" key="1">
    <source>
        <dbReference type="ARBA" id="ARBA00022679"/>
    </source>
</evidence>
<comment type="similarity">
    <text evidence="3">Belongs to the glycine N-acyltransferase family.</text>
</comment>
<dbReference type="EC" id="2.3.1.-" evidence="3"/>
<name>A0AAQ5X1G4_AMPOC</name>
<dbReference type="Pfam" id="PF08444">
    <property type="entry name" value="Gly_acyl_tr_C"/>
    <property type="match status" value="1"/>
</dbReference>
<keyword evidence="1 3" id="KW-0808">Transferase</keyword>
<protein>
    <recommendedName>
        <fullName evidence="3">Glycine N-acyltransferase-like protein</fullName>
        <ecNumber evidence="3">2.3.1.-</ecNumber>
    </recommendedName>
</protein>
<dbReference type="InterPro" id="IPR015938">
    <property type="entry name" value="Glycine_N-acyltransferase_N"/>
</dbReference>
<dbReference type="GeneID" id="111585247"/>
<reference evidence="5" key="3">
    <citation type="submission" date="2025-09" db="UniProtKB">
        <authorList>
            <consortium name="Ensembl"/>
        </authorList>
    </citation>
    <scope>IDENTIFICATION</scope>
</reference>
<dbReference type="RefSeq" id="XP_054874581.1">
    <property type="nucleotide sequence ID" value="XM_055018606.1"/>
</dbReference>
<proteinExistence type="inferred from homology"/>
<dbReference type="PANTHER" id="PTHR15298">
    <property type="entry name" value="L-COA N-ACYLTRANSFERASE-RELATED"/>
    <property type="match status" value="1"/>
</dbReference>
<reference evidence="5" key="2">
    <citation type="submission" date="2025-08" db="UniProtKB">
        <authorList>
            <consortium name="Ensembl"/>
        </authorList>
    </citation>
    <scope>IDENTIFICATION</scope>
</reference>
<dbReference type="InterPro" id="IPR000182">
    <property type="entry name" value="GNAT_dom"/>
</dbReference>
<dbReference type="Ensembl" id="ENSAOCT00000082623.1">
    <property type="protein sequence ID" value="ENSAOCP00000034329.1"/>
    <property type="gene ID" value="ENSAOCG00000028219.1"/>
</dbReference>
<organism evidence="5 6">
    <name type="scientific">Amphiprion ocellaris</name>
    <name type="common">Clown anemonefish</name>
    <dbReference type="NCBI Taxonomy" id="80972"/>
    <lineage>
        <taxon>Eukaryota</taxon>
        <taxon>Metazoa</taxon>
        <taxon>Chordata</taxon>
        <taxon>Craniata</taxon>
        <taxon>Vertebrata</taxon>
        <taxon>Euteleostomi</taxon>
        <taxon>Actinopterygii</taxon>
        <taxon>Neopterygii</taxon>
        <taxon>Teleostei</taxon>
        <taxon>Neoteleostei</taxon>
        <taxon>Acanthomorphata</taxon>
        <taxon>Ovalentaria</taxon>
        <taxon>Pomacentridae</taxon>
        <taxon>Amphiprion</taxon>
    </lineage>
</organism>
<dbReference type="GeneTree" id="ENSGT00950000183133"/>
<dbReference type="AlphaFoldDB" id="A0AAQ5X1G4"/>
<dbReference type="PANTHER" id="PTHR15298:SF15">
    <property type="entry name" value="GLYCINE N-ACYLTRANSFERASE-LIKE PROTEIN"/>
    <property type="match status" value="1"/>
</dbReference>
<dbReference type="SUPFAM" id="SSF55729">
    <property type="entry name" value="Acyl-CoA N-acyltransferases (Nat)"/>
    <property type="match status" value="1"/>
</dbReference>
<evidence type="ECO:0000313" key="6">
    <source>
        <dbReference type="Proteomes" id="UP001501940"/>
    </source>
</evidence>
<evidence type="ECO:0000259" key="4">
    <source>
        <dbReference type="PROSITE" id="PS51186"/>
    </source>
</evidence>
<sequence>MWAGQQSNMKVLGKDELQVAEQVLLQHLPKSYKVYGFIHGINRNKPTTQQVVADSWPDFKVIICRPDPMKCTITNQMTMELTEDQLKVAEIELEKYLPRSQQMYGFVVLRNRVKSDPAQIFVDKWPHFSVVFCKPFCKQENDPFRIIFVFATNEAVLEETIRKSSLIDWTTYFGLGINNSHMEIFKKMVSEKNVPCRKISVCHRMRLEDISKLPPIDSSGISLSSLDESHIGLVSQTWKFVEHEGADGMIHRMISNFPSCCVLDADGRPVSWILTYNSCAMGMLYTLLEHRGKGYAKVLISSMAKRHHALGLPVYCFIEEENTTSYRLFTNLGFTEDPSYRKAWFEFN</sequence>
<feature type="domain" description="N-acetyltransferase" evidence="4">
    <location>
        <begin position="221"/>
        <end position="348"/>
    </location>
</feature>
<dbReference type="InterPro" id="IPR013652">
    <property type="entry name" value="Glycine_N-acyltransferase_C"/>
</dbReference>
<reference evidence="5 6" key="1">
    <citation type="submission" date="2022-01" db="EMBL/GenBank/DDBJ databases">
        <title>A chromosome-scale genome assembly of the false clownfish, Amphiprion ocellaris.</title>
        <authorList>
            <person name="Ryu T."/>
        </authorList>
    </citation>
    <scope>NUCLEOTIDE SEQUENCE [LARGE SCALE GENOMIC DNA]</scope>
</reference>
<dbReference type="InterPro" id="IPR010313">
    <property type="entry name" value="Glycine_N-acyltransferase"/>
</dbReference>
<accession>A0AAQ5X1G4</accession>
<dbReference type="GO" id="GO:0005739">
    <property type="term" value="C:mitochondrion"/>
    <property type="evidence" value="ECO:0007669"/>
    <property type="project" value="InterPro"/>
</dbReference>
<dbReference type="PROSITE" id="PS51186">
    <property type="entry name" value="GNAT"/>
    <property type="match status" value="1"/>
</dbReference>
<evidence type="ECO:0000313" key="5">
    <source>
        <dbReference type="Ensembl" id="ENSAOCP00000034329.1"/>
    </source>
</evidence>
<dbReference type="Proteomes" id="UP001501940">
    <property type="component" value="Chromosome 16"/>
</dbReference>
<dbReference type="InterPro" id="IPR016181">
    <property type="entry name" value="Acyl_CoA_acyltransferase"/>
</dbReference>
<dbReference type="CDD" id="cd04301">
    <property type="entry name" value="NAT_SF"/>
    <property type="match status" value="1"/>
</dbReference>
<evidence type="ECO:0000256" key="3">
    <source>
        <dbReference type="RuleBase" id="RU368002"/>
    </source>
</evidence>
<dbReference type="Gene3D" id="3.40.630.30">
    <property type="match status" value="1"/>
</dbReference>